<dbReference type="Pfam" id="PF25567">
    <property type="entry name" value="TPR_SYO1"/>
    <property type="match status" value="1"/>
</dbReference>
<dbReference type="GO" id="GO:0051082">
    <property type="term" value="F:unfolded protein binding"/>
    <property type="evidence" value="ECO:0007669"/>
    <property type="project" value="TreeGrafter"/>
</dbReference>
<comment type="caution">
    <text evidence="4">The sequence shown here is derived from an EMBL/GenBank/DDBJ whole genome shotgun (WGS) entry which is preliminary data.</text>
</comment>
<dbReference type="STRING" id="361077.A0A151ZFS4"/>
<dbReference type="GO" id="GO:0006606">
    <property type="term" value="P:protein import into nucleus"/>
    <property type="evidence" value="ECO:0007669"/>
    <property type="project" value="TreeGrafter"/>
</dbReference>
<evidence type="ECO:0000256" key="1">
    <source>
        <dbReference type="ARBA" id="ARBA00049983"/>
    </source>
</evidence>
<dbReference type="OrthoDB" id="288703at2759"/>
<dbReference type="InterPro" id="IPR052616">
    <property type="entry name" value="SYO1-like"/>
</dbReference>
<evidence type="ECO:0000313" key="4">
    <source>
        <dbReference type="EMBL" id="KYQ92818.1"/>
    </source>
</evidence>
<feature type="region of interest" description="Disordered" evidence="2">
    <location>
        <begin position="447"/>
        <end position="472"/>
    </location>
</feature>
<dbReference type="InterPro" id="IPR011989">
    <property type="entry name" value="ARM-like"/>
</dbReference>
<dbReference type="PANTHER" id="PTHR13347">
    <property type="entry name" value="HEAT REPEAT-CONTAINING PROTEIN 3"/>
    <property type="match status" value="1"/>
</dbReference>
<dbReference type="InParanoid" id="A0A151ZFS4"/>
<dbReference type="InterPro" id="IPR057990">
    <property type="entry name" value="TPR_SYO1"/>
</dbReference>
<sequence>MGKFTSNKNYYRVDPITGVNRGSRGENEMEGGQNSDDPQMYSETNPALVLNDNYMSLFNITDPLELFNKMDSVDGMERDFAFRTISEQVLENPSFRATLLQNVNITRIIKRLIDDDVQVRVSAIGTIRNLIIIEENCIERLVGELNILEMLLMNLSQGFPALIALKEEDVKKDNSLEIQQVIYQTLTVISNLCEYSEKAFEMMSNQLMNGNAFLLFFQIIQRFELFGNDFLNSIAEFLAIITDDNPVALNSKVDQNVLMAVFGLIKNRDSKMSMKLKTLVSITLLNLGSSLNRELVIKKITPVLLESMELSPIQGLPEIINITKQCKELRAKYDKEEMEREKEMDTMMDGNEQQQEKESIESESATTDQVDLEMSDKLNSNGNRKKDVNGDNNNGKKKGKENVEVDPLEALENQLNEKIAIWKDNLYSQQISIEIFTNILIEDNANEDSTTNYDDEDDKFLDIEDGNTQGDQTEELSGTMKFLVVSDLPVSLMKVIELVSSNDLVSMVKDCSEILSLVVSLKQLYKRSITCLSNLLIIYIPTSPQGIQESMWSQLIRSSSTLINSQTNEINQNKMDIELMELITSSLWSLMRKNPAIGFNQVLEIRNLIVLSQKASTTERIRTNIIGILGISGQKPQCLQEPQILKDIGNCLLLALKDPSAEIISESLNSIFDIYAEPHVNQICKELNLITHLESFVPVIRNKLKSDKKKLERSLLDRLDESRINLTRFINYKKSQK</sequence>
<accession>A0A151ZFS4</accession>
<dbReference type="GO" id="GO:0042273">
    <property type="term" value="P:ribosomal large subunit biogenesis"/>
    <property type="evidence" value="ECO:0007669"/>
    <property type="project" value="TreeGrafter"/>
</dbReference>
<dbReference type="SUPFAM" id="SSF48371">
    <property type="entry name" value="ARM repeat"/>
    <property type="match status" value="2"/>
</dbReference>
<evidence type="ECO:0000313" key="5">
    <source>
        <dbReference type="Proteomes" id="UP000076078"/>
    </source>
</evidence>
<feature type="compositionally biased region" description="Basic and acidic residues" evidence="2">
    <location>
        <begin position="334"/>
        <end position="345"/>
    </location>
</feature>
<gene>
    <name evidence="4" type="ORF">DLAC_05403</name>
</gene>
<keyword evidence="5" id="KW-1185">Reference proteome</keyword>
<dbReference type="Proteomes" id="UP000076078">
    <property type="component" value="Unassembled WGS sequence"/>
</dbReference>
<organism evidence="4 5">
    <name type="scientific">Tieghemostelium lacteum</name>
    <name type="common">Slime mold</name>
    <name type="synonym">Dictyostelium lacteum</name>
    <dbReference type="NCBI Taxonomy" id="361077"/>
    <lineage>
        <taxon>Eukaryota</taxon>
        <taxon>Amoebozoa</taxon>
        <taxon>Evosea</taxon>
        <taxon>Eumycetozoa</taxon>
        <taxon>Dictyostelia</taxon>
        <taxon>Dictyosteliales</taxon>
        <taxon>Raperosteliaceae</taxon>
        <taxon>Tieghemostelium</taxon>
    </lineage>
</organism>
<dbReference type="FunCoup" id="A0A151ZFS4">
    <property type="interactions" value="4"/>
</dbReference>
<name>A0A151ZFS4_TIELA</name>
<dbReference type="AlphaFoldDB" id="A0A151ZFS4"/>
<dbReference type="Gene3D" id="1.25.10.10">
    <property type="entry name" value="Leucine-rich Repeat Variant"/>
    <property type="match status" value="1"/>
</dbReference>
<feature type="compositionally biased region" description="Polar residues" evidence="2">
    <location>
        <begin position="32"/>
        <end position="42"/>
    </location>
</feature>
<comment type="similarity">
    <text evidence="1">Belongs to the nuclear import and ribosome assembly adapter family.</text>
</comment>
<feature type="compositionally biased region" description="Acidic residues" evidence="2">
    <location>
        <begin position="453"/>
        <end position="465"/>
    </location>
</feature>
<evidence type="ECO:0000259" key="3">
    <source>
        <dbReference type="Pfam" id="PF25567"/>
    </source>
</evidence>
<protein>
    <submittedName>
        <fullName evidence="4">Armadillo repeat-containing protein</fullName>
    </submittedName>
</protein>
<dbReference type="OMA" id="ENELHAD"/>
<feature type="region of interest" description="Disordered" evidence="2">
    <location>
        <begin position="15"/>
        <end position="42"/>
    </location>
</feature>
<proteinExistence type="inferred from homology"/>
<evidence type="ECO:0000256" key="2">
    <source>
        <dbReference type="SAM" id="MobiDB-lite"/>
    </source>
</evidence>
<dbReference type="EMBL" id="LODT01000028">
    <property type="protein sequence ID" value="KYQ92818.1"/>
    <property type="molecule type" value="Genomic_DNA"/>
</dbReference>
<reference evidence="4 5" key="1">
    <citation type="submission" date="2015-12" db="EMBL/GenBank/DDBJ databases">
        <title>Dictyostelia acquired genes for synthesis and detection of signals that induce cell-type specialization by lateral gene transfer from prokaryotes.</title>
        <authorList>
            <person name="Gloeckner G."/>
            <person name="Schaap P."/>
        </authorList>
    </citation>
    <scope>NUCLEOTIDE SEQUENCE [LARGE SCALE GENOMIC DNA]</scope>
    <source>
        <strain evidence="4 5">TK</strain>
    </source>
</reference>
<dbReference type="InterPro" id="IPR016024">
    <property type="entry name" value="ARM-type_fold"/>
</dbReference>
<dbReference type="PANTHER" id="PTHR13347:SF1">
    <property type="entry name" value="HEAT REPEAT-CONTAINING PROTEIN 3"/>
    <property type="match status" value="1"/>
</dbReference>
<feature type="region of interest" description="Disordered" evidence="2">
    <location>
        <begin position="334"/>
        <end position="405"/>
    </location>
</feature>
<feature type="domain" description="SYO1-like TPR repeats" evidence="3">
    <location>
        <begin position="481"/>
        <end position="736"/>
    </location>
</feature>